<sequence length="144" mass="15840">MIIRIAQIIIVLVGIFSTLSFAEKDTSLPLVELQGQTQFISGGIGKDESEAILQAGKSWSLMLELTQETGSKNQYISDVHILIKDKMGNTVLDTTTEGPYLLVNLAAGSYSLNATYESTTLQRDLIIHEKNGKKITLIWPATRN</sequence>
<evidence type="ECO:0008006" key="3">
    <source>
        <dbReference type="Google" id="ProtNLM"/>
    </source>
</evidence>
<keyword evidence="2" id="KW-1185">Reference proteome</keyword>
<accession>A0A2P7NSI6</accession>
<dbReference type="RefSeq" id="WP_106707780.1">
    <property type="nucleotide sequence ID" value="NZ_PXXU01000052.1"/>
</dbReference>
<dbReference type="EMBL" id="PXXU01000052">
    <property type="protein sequence ID" value="PSJ16409.1"/>
    <property type="molecule type" value="Genomic_DNA"/>
</dbReference>
<evidence type="ECO:0000313" key="2">
    <source>
        <dbReference type="Proteomes" id="UP000241912"/>
    </source>
</evidence>
<name>A0A2P7NSI6_9PROT</name>
<gene>
    <name evidence="1" type="ORF">C7H79_13535</name>
</gene>
<comment type="caution">
    <text evidence="1">The sequence shown here is derived from an EMBL/GenBank/DDBJ whole genome shotgun (WGS) entry which is preliminary data.</text>
</comment>
<evidence type="ECO:0000313" key="1">
    <source>
        <dbReference type="EMBL" id="PSJ16409.1"/>
    </source>
</evidence>
<organism evidence="1 2">
    <name type="scientific">Nitrosomonas supralitoralis</name>
    <dbReference type="NCBI Taxonomy" id="2116706"/>
    <lineage>
        <taxon>Bacteria</taxon>
        <taxon>Pseudomonadati</taxon>
        <taxon>Pseudomonadota</taxon>
        <taxon>Betaproteobacteria</taxon>
        <taxon>Nitrosomonadales</taxon>
        <taxon>Nitrosomonadaceae</taxon>
        <taxon>Nitrosomonas</taxon>
    </lineage>
</organism>
<dbReference type="SUPFAM" id="SSF117074">
    <property type="entry name" value="Hypothetical protein PA1324"/>
    <property type="match status" value="1"/>
</dbReference>
<reference evidence="1 2" key="1">
    <citation type="submission" date="2018-03" db="EMBL/GenBank/DDBJ databases">
        <title>Draft genome of Nitrosomonas supralitoralis APG5.</title>
        <authorList>
            <person name="Urakawa H."/>
            <person name="Lopez J.V."/>
        </authorList>
    </citation>
    <scope>NUCLEOTIDE SEQUENCE [LARGE SCALE GENOMIC DNA]</scope>
    <source>
        <strain evidence="1 2">APG5</strain>
    </source>
</reference>
<dbReference type="OrthoDB" id="8926484at2"/>
<protein>
    <recommendedName>
        <fullName evidence="3">Carboxypeptidase regulatory-like domain-containing protein</fullName>
    </recommendedName>
</protein>
<dbReference type="Proteomes" id="UP000241912">
    <property type="component" value="Unassembled WGS sequence"/>
</dbReference>
<dbReference type="AlphaFoldDB" id="A0A2P7NSI6"/>
<proteinExistence type="predicted"/>